<evidence type="ECO:0000256" key="3">
    <source>
        <dbReference type="ARBA" id="ARBA00023307"/>
    </source>
</evidence>
<dbReference type="InterPro" id="IPR012128">
    <property type="entry name" value="Phycobilisome_asu/bsu"/>
</dbReference>
<evidence type="ECO:0000256" key="1">
    <source>
        <dbReference type="ARBA" id="ARBA00008182"/>
    </source>
</evidence>
<dbReference type="CDD" id="cd02065">
    <property type="entry name" value="B12-binding_like"/>
    <property type="match status" value="1"/>
</dbReference>
<dbReference type="Proteomes" id="UP001207337">
    <property type="component" value="Unassembled WGS sequence"/>
</dbReference>
<comment type="similarity">
    <text evidence="1">Belongs to the phycobiliprotein family.</text>
</comment>
<keyword evidence="6" id="KW-1185">Reference proteome</keyword>
<dbReference type="PROSITE" id="PS51332">
    <property type="entry name" value="B12_BINDING"/>
    <property type="match status" value="1"/>
</dbReference>
<dbReference type="Gene3D" id="1.10.490.20">
    <property type="entry name" value="Phycocyanins"/>
    <property type="match status" value="1"/>
</dbReference>
<name>A0ABT3PU44_9BACT</name>
<sequence>MSDSNSSVVQSLEEHKQALAQIMTDLYFKNHPELVEEYGEKAKEKCYEDAIYHINYLGQAIRVDSQKIFNSYLDWARTMLKERGEDVNDLIDNIKFLKKAIYQRIPRDEASELTLYIDRGLAVLQNEEVKEQSFFQSGDPLVEEAQTYLDFLLSGKRTEAGEYIDKLVKEGVAIKDIYEHIFQKSQYEVGALWQSNIISVAHEHYCTAATQLIMSQLYPKIFSTKKKGYKLVACSVADELHEIGIRMVADFFEMEGWDTYYMGANMPAHNLVSAIKEYEADVLAVSVTMPLHLDKAGKLIKTIRSDSEINDLKILVGGYPFRIEPELWKKLGADGSATSAKEAIKLATKLSTQKS</sequence>
<dbReference type="InterPro" id="IPR009050">
    <property type="entry name" value="Globin-like_sf"/>
</dbReference>
<dbReference type="Pfam" id="PF02607">
    <property type="entry name" value="B12-binding_2"/>
    <property type="match status" value="1"/>
</dbReference>
<dbReference type="SUPFAM" id="SSF52242">
    <property type="entry name" value="Cobalamin (vitamin B12)-binding domain"/>
    <property type="match status" value="1"/>
</dbReference>
<dbReference type="Gene3D" id="1.10.1240.10">
    <property type="entry name" value="Methionine synthase domain"/>
    <property type="match status" value="1"/>
</dbReference>
<dbReference type="RefSeq" id="WP_265786538.1">
    <property type="nucleotide sequence ID" value="NZ_BAABRS010000001.1"/>
</dbReference>
<evidence type="ECO:0000313" key="5">
    <source>
        <dbReference type="EMBL" id="MCW9711378.1"/>
    </source>
</evidence>
<gene>
    <name evidence="5" type="ORF">LQ318_00540</name>
</gene>
<evidence type="ECO:0000313" key="6">
    <source>
        <dbReference type="Proteomes" id="UP001207337"/>
    </source>
</evidence>
<comment type="caution">
    <text evidence="5">The sequence shown here is derived from an EMBL/GenBank/DDBJ whole genome shotgun (WGS) entry which is preliminary data.</text>
</comment>
<dbReference type="Gene3D" id="3.40.50.280">
    <property type="entry name" value="Cobalamin-binding domain"/>
    <property type="match status" value="1"/>
</dbReference>
<keyword evidence="3" id="KW-0089">Bile pigment</keyword>
<dbReference type="InterPro" id="IPR036724">
    <property type="entry name" value="Cobalamin-bd_sf"/>
</dbReference>
<dbReference type="InterPro" id="IPR038719">
    <property type="entry name" value="Phycobilisome_asu/bsu_sf"/>
</dbReference>
<dbReference type="Pfam" id="PF02310">
    <property type="entry name" value="B12-binding"/>
    <property type="match status" value="1"/>
</dbReference>
<keyword evidence="2" id="KW-0157">Chromophore</keyword>
<reference evidence="5 6" key="1">
    <citation type="submission" date="2021-11" db="EMBL/GenBank/DDBJ databases">
        <title>Aliifidinibius sp. nov., a new bacterium isolated from saline soil.</title>
        <authorList>
            <person name="Galisteo C."/>
            <person name="De La Haba R."/>
            <person name="Sanchez-Porro C."/>
            <person name="Ventosa A."/>
        </authorList>
    </citation>
    <scope>NUCLEOTIDE SEQUENCE [LARGE SCALE GENOMIC DNA]</scope>
    <source>
        <strain evidence="5 6">KACC 190600</strain>
    </source>
</reference>
<dbReference type="InterPro" id="IPR006158">
    <property type="entry name" value="Cobalamin-bd"/>
</dbReference>
<organism evidence="5 6">
    <name type="scientific">Fodinibius salicampi</name>
    <dbReference type="NCBI Taxonomy" id="1920655"/>
    <lineage>
        <taxon>Bacteria</taxon>
        <taxon>Pseudomonadati</taxon>
        <taxon>Balneolota</taxon>
        <taxon>Balneolia</taxon>
        <taxon>Balneolales</taxon>
        <taxon>Balneolaceae</taxon>
        <taxon>Fodinibius</taxon>
    </lineage>
</organism>
<dbReference type="InterPro" id="IPR036594">
    <property type="entry name" value="Meth_synthase_dom"/>
</dbReference>
<protein>
    <submittedName>
        <fullName evidence="5">Cobalamin-dependent protein</fullName>
    </submittedName>
</protein>
<dbReference type="SUPFAM" id="SSF46458">
    <property type="entry name" value="Globin-like"/>
    <property type="match status" value="1"/>
</dbReference>
<proteinExistence type="inferred from homology"/>
<accession>A0ABT3PU44</accession>
<feature type="domain" description="B12-binding" evidence="4">
    <location>
        <begin position="228"/>
        <end position="355"/>
    </location>
</feature>
<dbReference type="EMBL" id="JAJNDC010000001">
    <property type="protein sequence ID" value="MCW9711378.1"/>
    <property type="molecule type" value="Genomic_DNA"/>
</dbReference>
<dbReference type="Pfam" id="PF00502">
    <property type="entry name" value="Phycobilisome"/>
    <property type="match status" value="1"/>
</dbReference>
<evidence type="ECO:0000259" key="4">
    <source>
        <dbReference type="PROSITE" id="PS51332"/>
    </source>
</evidence>
<evidence type="ECO:0000256" key="2">
    <source>
        <dbReference type="ARBA" id="ARBA00022991"/>
    </source>
</evidence>
<dbReference type="InterPro" id="IPR003759">
    <property type="entry name" value="Cbl-bd_cap"/>
</dbReference>